<proteinExistence type="predicted"/>
<dbReference type="Proteomes" id="UP001195483">
    <property type="component" value="Unassembled WGS sequence"/>
</dbReference>
<evidence type="ECO:0000313" key="2">
    <source>
        <dbReference type="EMBL" id="KAK3607733.1"/>
    </source>
</evidence>
<organism evidence="2 3">
    <name type="scientific">Potamilus streckersoni</name>
    <dbReference type="NCBI Taxonomy" id="2493646"/>
    <lineage>
        <taxon>Eukaryota</taxon>
        <taxon>Metazoa</taxon>
        <taxon>Spiralia</taxon>
        <taxon>Lophotrochozoa</taxon>
        <taxon>Mollusca</taxon>
        <taxon>Bivalvia</taxon>
        <taxon>Autobranchia</taxon>
        <taxon>Heteroconchia</taxon>
        <taxon>Palaeoheterodonta</taxon>
        <taxon>Unionida</taxon>
        <taxon>Unionoidea</taxon>
        <taxon>Unionidae</taxon>
        <taxon>Ambleminae</taxon>
        <taxon>Lampsilini</taxon>
        <taxon>Potamilus</taxon>
    </lineage>
</organism>
<feature type="compositionally biased region" description="Basic and acidic residues" evidence="1">
    <location>
        <begin position="72"/>
        <end position="83"/>
    </location>
</feature>
<protein>
    <submittedName>
        <fullName evidence="2">Uncharacterized protein</fullName>
    </submittedName>
</protein>
<dbReference type="EMBL" id="JAEAOA010002341">
    <property type="protein sequence ID" value="KAK3607733.1"/>
    <property type="molecule type" value="Genomic_DNA"/>
</dbReference>
<reference evidence="2" key="1">
    <citation type="journal article" date="2021" name="Genome Biol. Evol.">
        <title>A High-Quality Reference Genome for a Parasitic Bivalve with Doubly Uniparental Inheritance (Bivalvia: Unionida).</title>
        <authorList>
            <person name="Smith C.H."/>
        </authorList>
    </citation>
    <scope>NUCLEOTIDE SEQUENCE</scope>
    <source>
        <strain evidence="2">CHS0354</strain>
    </source>
</reference>
<name>A0AAE0TDG6_9BIVA</name>
<feature type="region of interest" description="Disordered" evidence="1">
    <location>
        <begin position="38"/>
        <end position="83"/>
    </location>
</feature>
<gene>
    <name evidence="2" type="ORF">CHS0354_040643</name>
</gene>
<feature type="compositionally biased region" description="Acidic residues" evidence="1">
    <location>
        <begin position="51"/>
        <end position="61"/>
    </location>
</feature>
<accession>A0AAE0TDG6</accession>
<dbReference type="AlphaFoldDB" id="A0AAE0TDG6"/>
<comment type="caution">
    <text evidence="2">The sequence shown here is derived from an EMBL/GenBank/DDBJ whole genome shotgun (WGS) entry which is preliminary data.</text>
</comment>
<reference evidence="2" key="2">
    <citation type="journal article" date="2021" name="Genome Biol. Evol.">
        <title>Developing a high-quality reference genome for a parasitic bivalve with doubly uniparental inheritance (Bivalvia: Unionida).</title>
        <authorList>
            <person name="Smith C.H."/>
        </authorList>
    </citation>
    <scope>NUCLEOTIDE SEQUENCE</scope>
    <source>
        <strain evidence="2">CHS0354</strain>
        <tissue evidence="2">Mantle</tissue>
    </source>
</reference>
<sequence>MAPRWLPATEISPSPSLSANKTLGIITSLKFDYISARKRNSTGDQNSDNEKAEDEGDDTEDEKTRKLCNAMKHSDYRRPRQAI</sequence>
<evidence type="ECO:0000256" key="1">
    <source>
        <dbReference type="SAM" id="MobiDB-lite"/>
    </source>
</evidence>
<keyword evidence="3" id="KW-1185">Reference proteome</keyword>
<reference evidence="2" key="3">
    <citation type="submission" date="2023-05" db="EMBL/GenBank/DDBJ databases">
        <authorList>
            <person name="Smith C.H."/>
        </authorList>
    </citation>
    <scope>NUCLEOTIDE SEQUENCE</scope>
    <source>
        <strain evidence="2">CHS0354</strain>
        <tissue evidence="2">Mantle</tissue>
    </source>
</reference>
<evidence type="ECO:0000313" key="3">
    <source>
        <dbReference type="Proteomes" id="UP001195483"/>
    </source>
</evidence>